<keyword evidence="2" id="KW-1003">Cell membrane</keyword>
<name>A0AAD7ZZS3_DIPPU</name>
<dbReference type="PANTHER" id="PTHR21137">
    <property type="entry name" value="ODORANT RECEPTOR"/>
    <property type="match status" value="1"/>
</dbReference>
<dbReference type="GO" id="GO:0004984">
    <property type="term" value="F:olfactory receptor activity"/>
    <property type="evidence" value="ECO:0007669"/>
    <property type="project" value="InterPro"/>
</dbReference>
<proteinExistence type="predicted"/>
<evidence type="ECO:0000256" key="5">
    <source>
        <dbReference type="ARBA" id="ARBA00022725"/>
    </source>
</evidence>
<feature type="transmembrane region" description="Helical" evidence="10">
    <location>
        <begin position="136"/>
        <end position="158"/>
    </location>
</feature>
<dbReference type="Proteomes" id="UP001233999">
    <property type="component" value="Unassembled WGS sequence"/>
</dbReference>
<keyword evidence="7 10" id="KW-0472">Membrane</keyword>
<evidence type="ECO:0000256" key="9">
    <source>
        <dbReference type="ARBA" id="ARBA00023224"/>
    </source>
</evidence>
<keyword evidence="4 10" id="KW-0812">Transmembrane</keyword>
<dbReference type="AlphaFoldDB" id="A0AAD7ZZS3"/>
<feature type="non-terminal residue" evidence="11">
    <location>
        <position position="311"/>
    </location>
</feature>
<evidence type="ECO:0000313" key="11">
    <source>
        <dbReference type="EMBL" id="KAJ9588818.1"/>
    </source>
</evidence>
<accession>A0AAD7ZZS3</accession>
<dbReference type="GO" id="GO:0005886">
    <property type="term" value="C:plasma membrane"/>
    <property type="evidence" value="ECO:0007669"/>
    <property type="project" value="UniProtKB-SubCell"/>
</dbReference>
<feature type="transmembrane region" description="Helical" evidence="10">
    <location>
        <begin position="72"/>
        <end position="90"/>
    </location>
</feature>
<evidence type="ECO:0000256" key="2">
    <source>
        <dbReference type="ARBA" id="ARBA00022475"/>
    </source>
</evidence>
<gene>
    <name evidence="11" type="ORF">L9F63_017856</name>
</gene>
<keyword evidence="8" id="KW-0675">Receptor</keyword>
<protein>
    <recommendedName>
        <fullName evidence="13">Odorant receptor</fullName>
    </recommendedName>
</protein>
<organism evidence="11 12">
    <name type="scientific">Diploptera punctata</name>
    <name type="common">Pacific beetle cockroach</name>
    <dbReference type="NCBI Taxonomy" id="6984"/>
    <lineage>
        <taxon>Eukaryota</taxon>
        <taxon>Metazoa</taxon>
        <taxon>Ecdysozoa</taxon>
        <taxon>Arthropoda</taxon>
        <taxon>Hexapoda</taxon>
        <taxon>Insecta</taxon>
        <taxon>Pterygota</taxon>
        <taxon>Neoptera</taxon>
        <taxon>Polyneoptera</taxon>
        <taxon>Dictyoptera</taxon>
        <taxon>Blattodea</taxon>
        <taxon>Blaberoidea</taxon>
        <taxon>Blaberidae</taxon>
        <taxon>Diplopterinae</taxon>
        <taxon>Diploptera</taxon>
    </lineage>
</organism>
<keyword evidence="3" id="KW-0716">Sensory transduction</keyword>
<evidence type="ECO:0000256" key="4">
    <source>
        <dbReference type="ARBA" id="ARBA00022692"/>
    </source>
</evidence>
<dbReference type="PANTHER" id="PTHR21137:SF35">
    <property type="entry name" value="ODORANT RECEPTOR 19A-RELATED"/>
    <property type="match status" value="1"/>
</dbReference>
<dbReference type="GO" id="GO:0007165">
    <property type="term" value="P:signal transduction"/>
    <property type="evidence" value="ECO:0007669"/>
    <property type="project" value="UniProtKB-KW"/>
</dbReference>
<evidence type="ECO:0000256" key="6">
    <source>
        <dbReference type="ARBA" id="ARBA00022989"/>
    </source>
</evidence>
<feature type="transmembrane region" description="Helical" evidence="10">
    <location>
        <begin position="201"/>
        <end position="221"/>
    </location>
</feature>
<dbReference type="EMBL" id="JASPKZ010005301">
    <property type="protein sequence ID" value="KAJ9588818.1"/>
    <property type="molecule type" value="Genomic_DNA"/>
</dbReference>
<comment type="caution">
    <text evidence="11">The sequence shown here is derived from an EMBL/GenBank/DDBJ whole genome shotgun (WGS) entry which is preliminary data.</text>
</comment>
<evidence type="ECO:0000256" key="1">
    <source>
        <dbReference type="ARBA" id="ARBA00004651"/>
    </source>
</evidence>
<feature type="transmembrane region" description="Helical" evidence="10">
    <location>
        <begin position="42"/>
        <end position="60"/>
    </location>
</feature>
<evidence type="ECO:0008006" key="13">
    <source>
        <dbReference type="Google" id="ProtNLM"/>
    </source>
</evidence>
<comment type="subcellular location">
    <subcellularLocation>
        <location evidence="1">Cell membrane</location>
        <topology evidence="1">Multi-pass membrane protein</topology>
    </subcellularLocation>
</comment>
<dbReference type="InterPro" id="IPR004117">
    <property type="entry name" value="7tm6_olfct_rcpt"/>
</dbReference>
<reference evidence="11" key="1">
    <citation type="journal article" date="2023" name="IScience">
        <title>Live-bearing cockroach genome reveals convergent evolutionary mechanisms linked to viviparity in insects and beyond.</title>
        <authorList>
            <person name="Fouks B."/>
            <person name="Harrison M.C."/>
            <person name="Mikhailova A.A."/>
            <person name="Marchal E."/>
            <person name="English S."/>
            <person name="Carruthers M."/>
            <person name="Jennings E.C."/>
            <person name="Chiamaka E.L."/>
            <person name="Frigard R.A."/>
            <person name="Pippel M."/>
            <person name="Attardo G.M."/>
            <person name="Benoit J.B."/>
            <person name="Bornberg-Bauer E."/>
            <person name="Tobe S.S."/>
        </authorList>
    </citation>
    <scope>NUCLEOTIDE SEQUENCE</scope>
    <source>
        <strain evidence="11">Stay&amp;Tobe</strain>
    </source>
</reference>
<evidence type="ECO:0000256" key="8">
    <source>
        <dbReference type="ARBA" id="ARBA00023170"/>
    </source>
</evidence>
<keyword evidence="5" id="KW-0552">Olfaction</keyword>
<keyword evidence="6 10" id="KW-1133">Transmembrane helix</keyword>
<evidence type="ECO:0000313" key="12">
    <source>
        <dbReference type="Proteomes" id="UP001233999"/>
    </source>
</evidence>
<keyword evidence="9" id="KW-0807">Transducer</keyword>
<sequence length="311" mass="36814">ENVNKLNLFDKQYQSLYMCGLFTPESIKGSLWKIALYRSYKYLNLMTVTVLLVMVLIPVFQFSEDSALVFDIMYQFFGFTYTVTNAYFWVFNQNRLADLFDTFEVKFMPYIKNLGLFKNLSDLEAIMKHYNKILSIVYMVFVFDFLIWVVVPFLTWALETSDDYKYTNSTEYFKYLCFKTWIPEHGTEMPLYTFVFIHQAMSGYFIIANFMTGAMIVFSLIHHTTTHFKLLISAFNNIDELFPLSEEEEAVITIPKRRINSKQVSVNVVNNVEDEYHTFESSSREITWGNKSDDVFLYVVECVKYHQHLLE</sequence>
<evidence type="ECO:0000256" key="7">
    <source>
        <dbReference type="ARBA" id="ARBA00023136"/>
    </source>
</evidence>
<evidence type="ECO:0000256" key="10">
    <source>
        <dbReference type="SAM" id="Phobius"/>
    </source>
</evidence>
<keyword evidence="12" id="KW-1185">Reference proteome</keyword>
<reference evidence="11" key="2">
    <citation type="submission" date="2023-05" db="EMBL/GenBank/DDBJ databases">
        <authorList>
            <person name="Fouks B."/>
        </authorList>
    </citation>
    <scope>NUCLEOTIDE SEQUENCE</scope>
    <source>
        <strain evidence="11">Stay&amp;Tobe</strain>
        <tissue evidence="11">Testes</tissue>
    </source>
</reference>
<evidence type="ECO:0000256" key="3">
    <source>
        <dbReference type="ARBA" id="ARBA00022606"/>
    </source>
</evidence>
<dbReference type="GO" id="GO:0005549">
    <property type="term" value="F:odorant binding"/>
    <property type="evidence" value="ECO:0007669"/>
    <property type="project" value="InterPro"/>
</dbReference>